<evidence type="ECO:0000313" key="3">
    <source>
        <dbReference type="EMBL" id="SEM41651.1"/>
    </source>
</evidence>
<reference evidence="4" key="1">
    <citation type="submission" date="2016-10" db="EMBL/GenBank/DDBJ databases">
        <authorList>
            <person name="Varghese N."/>
            <person name="Submissions S."/>
        </authorList>
    </citation>
    <scope>NUCLEOTIDE SEQUENCE [LARGE SCALE GENOMIC DNA]</scope>
    <source>
        <strain evidence="4">DSM 17044</strain>
    </source>
</reference>
<feature type="transmembrane region" description="Helical" evidence="1">
    <location>
        <begin position="36"/>
        <end position="61"/>
    </location>
</feature>
<keyword evidence="4" id="KW-1185">Reference proteome</keyword>
<keyword evidence="1" id="KW-0472">Membrane</keyword>
<accession>A0A1H7Y6V1</accession>
<evidence type="ECO:0000259" key="2">
    <source>
        <dbReference type="Pfam" id="PF11127"/>
    </source>
</evidence>
<gene>
    <name evidence="3" type="ORF">SAMN05444354_116112</name>
</gene>
<dbReference type="OrthoDB" id="5519953at2"/>
<feature type="transmembrane region" description="Helical" evidence="1">
    <location>
        <begin position="12"/>
        <end position="30"/>
    </location>
</feature>
<dbReference type="InterPro" id="IPR021309">
    <property type="entry name" value="YgaP-like_TM"/>
</dbReference>
<dbReference type="AlphaFoldDB" id="A0A1H7Y6V1"/>
<proteinExistence type="predicted"/>
<dbReference type="Pfam" id="PF11127">
    <property type="entry name" value="YgaP-like_TM"/>
    <property type="match status" value="1"/>
</dbReference>
<keyword evidence="1" id="KW-1133">Transmembrane helix</keyword>
<dbReference type="RefSeq" id="WP_075009293.1">
    <property type="nucleotide sequence ID" value="NZ_FOAP01000016.1"/>
</dbReference>
<evidence type="ECO:0000313" key="4">
    <source>
        <dbReference type="Proteomes" id="UP000182719"/>
    </source>
</evidence>
<name>A0A1H7Y6V1_STIAU</name>
<feature type="domain" description="Inner membrane protein YgaP-like transmembrane" evidence="2">
    <location>
        <begin position="11"/>
        <end position="63"/>
    </location>
</feature>
<protein>
    <recommendedName>
        <fullName evidence="2">Inner membrane protein YgaP-like transmembrane domain-containing protein</fullName>
    </recommendedName>
</protein>
<keyword evidence="1" id="KW-0812">Transmembrane</keyword>
<organism evidence="3 4">
    <name type="scientific">Stigmatella aurantiaca</name>
    <dbReference type="NCBI Taxonomy" id="41"/>
    <lineage>
        <taxon>Bacteria</taxon>
        <taxon>Pseudomonadati</taxon>
        <taxon>Myxococcota</taxon>
        <taxon>Myxococcia</taxon>
        <taxon>Myxococcales</taxon>
        <taxon>Cystobacterineae</taxon>
        <taxon>Archangiaceae</taxon>
        <taxon>Stigmatella</taxon>
    </lineage>
</organism>
<evidence type="ECO:0000256" key="1">
    <source>
        <dbReference type="SAM" id="Phobius"/>
    </source>
</evidence>
<dbReference type="Proteomes" id="UP000182719">
    <property type="component" value="Unassembled WGS sequence"/>
</dbReference>
<dbReference type="EMBL" id="FOAP01000016">
    <property type="protein sequence ID" value="SEM41651.1"/>
    <property type="molecule type" value="Genomic_DNA"/>
</dbReference>
<sequence length="98" mass="10199">MLLVGFMATRTGRWVRILAGTGMMVGGLASGSPKGAALALAGLGSLVSGAMDVCVTAALFGHSIRGADIRRRLGIKDEEPLISRPPPRPSARAIMYLH</sequence>